<protein>
    <recommendedName>
        <fullName evidence="4">Conjugative transposon protein TraK</fullName>
    </recommendedName>
</protein>
<evidence type="ECO:0000313" key="3">
    <source>
        <dbReference type="Proteomes" id="UP000831290"/>
    </source>
</evidence>
<dbReference type="RefSeq" id="WP_255841880.1">
    <property type="nucleotide sequence ID" value="NZ_CP094358.1"/>
</dbReference>
<proteinExistence type="predicted"/>
<keyword evidence="1" id="KW-0472">Membrane</keyword>
<reference evidence="2" key="1">
    <citation type="submission" date="2022-03" db="EMBL/GenBank/DDBJ databases">
        <title>Description of Abyssus ytuae gen. nov., sp. nov., a novel member of the family Flavobacteriaceae isolated from the sediment of Mariana Trench.</title>
        <authorList>
            <person name="Zhang J."/>
            <person name="Xu X."/>
        </authorList>
    </citation>
    <scope>NUCLEOTIDE SEQUENCE</scope>
    <source>
        <strain evidence="2">MT3330</strain>
    </source>
</reference>
<gene>
    <name evidence="2" type="ORF">MQE35_13015</name>
</gene>
<keyword evidence="3" id="KW-1185">Reference proteome</keyword>
<sequence>MNLKSLKDIPATFSIVKKALYICLGLSLCISIGSMIWSYSLCTAYLNTTYIVTNEGKAIMLNSANKYKVDQFRKPEIINHIKEFHKLFFEIDQFDYEKKVNRSLHLIGNSGKDLYLTLKAKRYYSNIVSNNLEHELIIDSIYVNHTTYPYRGEFYGKVIIKRTDQKLENTQKLYSSFELKNVARTEENPHGLLIENYIVSGL</sequence>
<evidence type="ECO:0000256" key="1">
    <source>
        <dbReference type="SAM" id="Phobius"/>
    </source>
</evidence>
<dbReference type="Proteomes" id="UP000831290">
    <property type="component" value="Chromosome"/>
</dbReference>
<keyword evidence="1" id="KW-1133">Transmembrane helix</keyword>
<accession>A0A9E6ZQ01</accession>
<evidence type="ECO:0000313" key="2">
    <source>
        <dbReference type="EMBL" id="UOB16653.1"/>
    </source>
</evidence>
<evidence type="ECO:0008006" key="4">
    <source>
        <dbReference type="Google" id="ProtNLM"/>
    </source>
</evidence>
<organism evidence="2 3">
    <name type="scientific">Abyssalbus ytuae</name>
    <dbReference type="NCBI Taxonomy" id="2926907"/>
    <lineage>
        <taxon>Bacteria</taxon>
        <taxon>Pseudomonadati</taxon>
        <taxon>Bacteroidota</taxon>
        <taxon>Flavobacteriia</taxon>
        <taxon>Flavobacteriales</taxon>
        <taxon>Flavobacteriaceae</taxon>
        <taxon>Abyssalbus</taxon>
    </lineage>
</organism>
<dbReference type="KEGG" id="fbm:MQE35_13015"/>
<keyword evidence="1" id="KW-0812">Transmembrane</keyword>
<dbReference type="EMBL" id="CP094358">
    <property type="protein sequence ID" value="UOB16653.1"/>
    <property type="molecule type" value="Genomic_DNA"/>
</dbReference>
<dbReference type="AlphaFoldDB" id="A0A9E6ZQ01"/>
<feature type="transmembrane region" description="Helical" evidence="1">
    <location>
        <begin position="20"/>
        <end position="39"/>
    </location>
</feature>
<name>A0A9E6ZQ01_9FLAO</name>